<protein>
    <submittedName>
        <fullName evidence="1">Uncharacterized protein</fullName>
    </submittedName>
</protein>
<dbReference type="AlphaFoldDB" id="C8PKU6"/>
<dbReference type="Proteomes" id="UP000005709">
    <property type="component" value="Unassembled WGS sequence"/>
</dbReference>
<gene>
    <name evidence="1" type="ORF">CAMGR0001_0319</name>
</gene>
<name>C8PKU6_9BACT</name>
<comment type="caution">
    <text evidence="1">The sequence shown here is derived from an EMBL/GenBank/DDBJ whole genome shotgun (WGS) entry which is preliminary data.</text>
</comment>
<evidence type="ECO:0000313" key="2">
    <source>
        <dbReference type="Proteomes" id="UP000005709"/>
    </source>
</evidence>
<dbReference type="EMBL" id="ACYG01000030">
    <property type="protein sequence ID" value="EEV16705.1"/>
    <property type="molecule type" value="Genomic_DNA"/>
</dbReference>
<reference evidence="1 2" key="1">
    <citation type="submission" date="2009-07" db="EMBL/GenBank/DDBJ databases">
        <authorList>
            <person name="Madupu R."/>
            <person name="Sebastian Y."/>
            <person name="Durkin A.S."/>
            <person name="Torralba M."/>
            <person name="Methe B."/>
            <person name="Sutton G.G."/>
            <person name="Strausberg R.L."/>
            <person name="Nelson K.E."/>
        </authorList>
    </citation>
    <scope>NUCLEOTIDE SEQUENCE [LARGE SCALE GENOMIC DNA]</scope>
    <source>
        <strain evidence="1 2">RM3268</strain>
    </source>
</reference>
<accession>C8PKU6</accession>
<sequence>MPLKFYLCPSNVRFKFSHFLTPFYFATHSNSHVARHSMPLNF</sequence>
<organism evidence="1 2">
    <name type="scientific">Campylobacter gracilis RM3268</name>
    <dbReference type="NCBI Taxonomy" id="553220"/>
    <lineage>
        <taxon>Bacteria</taxon>
        <taxon>Pseudomonadati</taxon>
        <taxon>Campylobacterota</taxon>
        <taxon>Epsilonproteobacteria</taxon>
        <taxon>Campylobacterales</taxon>
        <taxon>Campylobacteraceae</taxon>
        <taxon>Campylobacter</taxon>
    </lineage>
</organism>
<keyword evidence="2" id="KW-1185">Reference proteome</keyword>
<evidence type="ECO:0000313" key="1">
    <source>
        <dbReference type="EMBL" id="EEV16705.1"/>
    </source>
</evidence>
<proteinExistence type="predicted"/>